<reference evidence="3" key="1">
    <citation type="journal article" date="2012" name="Science">
        <title>The Paleozoic origin of enzymatic lignin decomposition reconstructed from 31 fungal genomes.</title>
        <authorList>
            <person name="Floudas D."/>
            <person name="Binder M."/>
            <person name="Riley R."/>
            <person name="Barry K."/>
            <person name="Blanchette R.A."/>
            <person name="Henrissat B."/>
            <person name="Martinez A.T."/>
            <person name="Otillar R."/>
            <person name="Spatafora J.W."/>
            <person name="Yadav J.S."/>
            <person name="Aerts A."/>
            <person name="Benoit I."/>
            <person name="Boyd A."/>
            <person name="Carlson A."/>
            <person name="Copeland A."/>
            <person name="Coutinho P.M."/>
            <person name="de Vries R.P."/>
            <person name="Ferreira P."/>
            <person name="Findley K."/>
            <person name="Foster B."/>
            <person name="Gaskell J."/>
            <person name="Glotzer D."/>
            <person name="Gorecki P."/>
            <person name="Heitman J."/>
            <person name="Hesse C."/>
            <person name="Hori C."/>
            <person name="Igarashi K."/>
            <person name="Jurgens J.A."/>
            <person name="Kallen N."/>
            <person name="Kersten P."/>
            <person name="Kohler A."/>
            <person name="Kuees U."/>
            <person name="Kumar T.K.A."/>
            <person name="Kuo A."/>
            <person name="LaButti K."/>
            <person name="Larrondo L.F."/>
            <person name="Lindquist E."/>
            <person name="Ling A."/>
            <person name="Lombard V."/>
            <person name="Lucas S."/>
            <person name="Lundell T."/>
            <person name="Martin R."/>
            <person name="McLaughlin D.J."/>
            <person name="Morgenstern I."/>
            <person name="Morin E."/>
            <person name="Murat C."/>
            <person name="Nagy L.G."/>
            <person name="Nolan M."/>
            <person name="Ohm R.A."/>
            <person name="Patyshakuliyeva A."/>
            <person name="Rokas A."/>
            <person name="Ruiz-Duenas F.J."/>
            <person name="Sabat G."/>
            <person name="Salamov A."/>
            <person name="Samejima M."/>
            <person name="Schmutz J."/>
            <person name="Slot J.C."/>
            <person name="St John F."/>
            <person name="Stenlid J."/>
            <person name="Sun H."/>
            <person name="Sun S."/>
            <person name="Syed K."/>
            <person name="Tsang A."/>
            <person name="Wiebenga A."/>
            <person name="Young D."/>
            <person name="Pisabarro A."/>
            <person name="Eastwood D.C."/>
            <person name="Martin F."/>
            <person name="Cullen D."/>
            <person name="Grigoriev I.V."/>
            <person name="Hibbett D.S."/>
        </authorList>
    </citation>
    <scope>NUCLEOTIDE SEQUENCE [LARGE SCALE GENOMIC DNA]</scope>
    <source>
        <strain evidence="3">RWD-64-598 SS2</strain>
    </source>
</reference>
<dbReference type="KEGG" id="cput:CONPUDRAFT_167893"/>
<sequence>MPSLIIVDDVAADIMYTGNWSQGGRFPEYHNTTHGTASQGDTATFNFTGTWISVYVSMGDTDIWGIPSLEFAVDGGEPESYTSINISAGQSWHWQAFSSDILDEREHTLVINHTDAGPSTLWLDFLEYLPSSSASSPAPPSESAPTAASEHLSKGSLAGVIVGSVAGTIIILVLLAVSPYH</sequence>
<comment type="caution">
    <text evidence="2">The sequence shown here is derived from an EMBL/GenBank/DDBJ whole genome shotgun (WGS) entry which is preliminary data.</text>
</comment>
<keyword evidence="1" id="KW-1133">Transmembrane helix</keyword>
<keyword evidence="1" id="KW-0472">Membrane</keyword>
<keyword evidence="1" id="KW-0812">Transmembrane</keyword>
<evidence type="ECO:0000313" key="2">
    <source>
        <dbReference type="EMBL" id="EIW77885.1"/>
    </source>
</evidence>
<keyword evidence="3" id="KW-1185">Reference proteome</keyword>
<dbReference type="RefSeq" id="XP_007772191.1">
    <property type="nucleotide sequence ID" value="XM_007774001.1"/>
</dbReference>
<gene>
    <name evidence="2" type="ORF">CONPUDRAFT_167893</name>
</gene>
<dbReference type="Proteomes" id="UP000053558">
    <property type="component" value="Unassembled WGS sequence"/>
</dbReference>
<dbReference type="AlphaFoldDB" id="A0A5M3MGX7"/>
<name>A0A5M3MGX7_CONPW</name>
<proteinExistence type="predicted"/>
<evidence type="ECO:0000313" key="3">
    <source>
        <dbReference type="Proteomes" id="UP000053558"/>
    </source>
</evidence>
<evidence type="ECO:0000256" key="1">
    <source>
        <dbReference type="SAM" id="Phobius"/>
    </source>
</evidence>
<organism evidence="2 3">
    <name type="scientific">Coniophora puteana (strain RWD-64-598)</name>
    <name type="common">Brown rot fungus</name>
    <dbReference type="NCBI Taxonomy" id="741705"/>
    <lineage>
        <taxon>Eukaryota</taxon>
        <taxon>Fungi</taxon>
        <taxon>Dikarya</taxon>
        <taxon>Basidiomycota</taxon>
        <taxon>Agaricomycotina</taxon>
        <taxon>Agaricomycetes</taxon>
        <taxon>Agaricomycetidae</taxon>
        <taxon>Boletales</taxon>
        <taxon>Coniophorineae</taxon>
        <taxon>Coniophoraceae</taxon>
        <taxon>Coniophora</taxon>
    </lineage>
</organism>
<dbReference type="EMBL" id="JH711583">
    <property type="protein sequence ID" value="EIW77885.1"/>
    <property type="molecule type" value="Genomic_DNA"/>
</dbReference>
<dbReference type="OrthoDB" id="3052647at2759"/>
<protein>
    <submittedName>
        <fullName evidence="2">Uncharacterized protein</fullName>
    </submittedName>
</protein>
<dbReference type="OMA" id="HNTTHGT"/>
<dbReference type="Gene3D" id="2.60.120.260">
    <property type="entry name" value="Galactose-binding domain-like"/>
    <property type="match status" value="1"/>
</dbReference>
<dbReference type="GeneID" id="19205874"/>
<accession>A0A5M3MGX7</accession>
<feature type="transmembrane region" description="Helical" evidence="1">
    <location>
        <begin position="157"/>
        <end position="177"/>
    </location>
</feature>